<protein>
    <recommendedName>
        <fullName evidence="3">Nucleotidyltransferase</fullName>
    </recommendedName>
</protein>
<dbReference type="Gene3D" id="3.30.460.40">
    <property type="match status" value="1"/>
</dbReference>
<sequence>MVKCKVTEEEKRTAEKFYKEALTMLNEAGLSYLVGGAFALQQYTGIYRDTKDLDIFCKSSEYPKRLS</sequence>
<dbReference type="RefSeq" id="WP_313995160.1">
    <property type="nucleotide sequence ID" value="NZ_JASJOT010000004.1"/>
</dbReference>
<dbReference type="EMBL" id="JASJOT010000004">
    <property type="protein sequence ID" value="MDJ1493192.1"/>
    <property type="molecule type" value="Genomic_DNA"/>
</dbReference>
<dbReference type="Proteomes" id="UP001228581">
    <property type="component" value="Unassembled WGS sequence"/>
</dbReference>
<name>A0ABT7CJH9_9BACT</name>
<keyword evidence="2" id="KW-1185">Reference proteome</keyword>
<organism evidence="1 2">
    <name type="scientific">Xanthocytophaga flava</name>
    <dbReference type="NCBI Taxonomy" id="3048013"/>
    <lineage>
        <taxon>Bacteria</taxon>
        <taxon>Pseudomonadati</taxon>
        <taxon>Bacteroidota</taxon>
        <taxon>Cytophagia</taxon>
        <taxon>Cytophagales</taxon>
        <taxon>Rhodocytophagaceae</taxon>
        <taxon>Xanthocytophaga</taxon>
    </lineage>
</organism>
<proteinExistence type="predicted"/>
<evidence type="ECO:0000313" key="2">
    <source>
        <dbReference type="Proteomes" id="UP001228581"/>
    </source>
</evidence>
<evidence type="ECO:0008006" key="3">
    <source>
        <dbReference type="Google" id="ProtNLM"/>
    </source>
</evidence>
<accession>A0ABT7CJH9</accession>
<reference evidence="1 2" key="1">
    <citation type="submission" date="2023-05" db="EMBL/GenBank/DDBJ databases">
        <authorList>
            <person name="Zhang X."/>
        </authorList>
    </citation>
    <scope>NUCLEOTIDE SEQUENCE [LARGE SCALE GENOMIC DNA]</scope>
    <source>
        <strain evidence="1 2">DM2B3-1</strain>
    </source>
</reference>
<comment type="caution">
    <text evidence="1">The sequence shown here is derived from an EMBL/GenBank/DDBJ whole genome shotgun (WGS) entry which is preliminary data.</text>
</comment>
<evidence type="ECO:0000313" key="1">
    <source>
        <dbReference type="EMBL" id="MDJ1493192.1"/>
    </source>
</evidence>
<gene>
    <name evidence="1" type="ORF">QNI19_09640</name>
</gene>